<dbReference type="Proteomes" id="UP000000238">
    <property type="component" value="Chromosome"/>
</dbReference>
<dbReference type="Pfam" id="PF18944">
    <property type="entry name" value="DUF5691"/>
    <property type="match status" value="1"/>
</dbReference>
<dbReference type="eggNOG" id="COG1638">
    <property type="taxonomic scope" value="Bacteria"/>
</dbReference>
<reference evidence="1 2" key="1">
    <citation type="journal article" date="2005" name="Nucleic Acids Res.">
        <title>Genomic blueprint of Hahella chejuensis, a marine microbe producing an algicidal agent.</title>
        <authorList>
            <person name="Jeong H."/>
            <person name="Yim J.H."/>
            <person name="Lee C."/>
            <person name="Choi S.-H."/>
            <person name="Park Y.K."/>
            <person name="Yoon S.H."/>
            <person name="Hur C.-G."/>
            <person name="Kang H.-Y."/>
            <person name="Kim D."/>
            <person name="Lee H.H."/>
            <person name="Park K.H."/>
            <person name="Park S.-H."/>
            <person name="Park H.-S."/>
            <person name="Lee H.K."/>
            <person name="Oh T.K."/>
            <person name="Kim J.F."/>
        </authorList>
    </citation>
    <scope>NUCLEOTIDE SEQUENCE [LARGE SCALE GENOMIC DNA]</scope>
    <source>
        <strain evidence="1 2">KCTC 2396</strain>
    </source>
</reference>
<accession>Q2SAU8</accession>
<sequence>MQEWNDSVKRLILGCDAQDAPWTAPTAELGAALDKMAEEPAERRLLKTAVMFNFTRLLGRSHQHALTVAPAQPETVDQCGGRAEELLRAALRGKDMRLLSEYLTALADAGRVSPPAALADLLDAALNQPRLQVSLRHVMGERGRWLCGLNPKWEALRSDAPASEELPHLSGLARVDALRRLREADPAEALSQLSAIWKDEPAKERAALLEVMSVGLNARDSEFLSACADDRSQPVRYQATRFLAQLGDASVLTPLREWLAKSMQLKKALLKKSQLNIEPPKEFDKAWEKWGVKEDLTHLPNRTKVGKRAGWFYQVLALLPPRASAEILQTSLEQTIDLYRRSDYAEAALQALSEGAMLHGDVTYFEALFPALTEVERTEYLGGLAAGFPAEKIEPLILPALQAAMKKDSQFWLPVLYQLKAFAHLTPKLSEAIADMIRAKIIEGESWYYDAHQTIDQLAYQFSLTSYEKIRSLLEPLQDDRTNPLLTVYKNRVDFHKELQS</sequence>
<organism evidence="1 2">
    <name type="scientific">Hahella chejuensis (strain KCTC 2396)</name>
    <dbReference type="NCBI Taxonomy" id="349521"/>
    <lineage>
        <taxon>Bacteria</taxon>
        <taxon>Pseudomonadati</taxon>
        <taxon>Pseudomonadota</taxon>
        <taxon>Gammaproteobacteria</taxon>
        <taxon>Oceanospirillales</taxon>
        <taxon>Hahellaceae</taxon>
        <taxon>Hahella</taxon>
    </lineage>
</organism>
<name>Q2SAU8_HAHCH</name>
<dbReference type="InterPro" id="IPR043746">
    <property type="entry name" value="DUF5691"/>
</dbReference>
<dbReference type="SUPFAM" id="SSF48371">
    <property type="entry name" value="ARM repeat"/>
    <property type="match status" value="1"/>
</dbReference>
<dbReference type="OrthoDB" id="262508at2"/>
<dbReference type="AlphaFoldDB" id="Q2SAU8"/>
<evidence type="ECO:0000313" key="2">
    <source>
        <dbReference type="Proteomes" id="UP000000238"/>
    </source>
</evidence>
<dbReference type="KEGG" id="hch:HCH_05566"/>
<protein>
    <submittedName>
        <fullName evidence="1">Uncharacterized protein</fullName>
    </submittedName>
</protein>
<dbReference type="STRING" id="349521.HCH_05566"/>
<dbReference type="HOGENOM" id="CLU_033313_0_0_6"/>
<evidence type="ECO:0000313" key="1">
    <source>
        <dbReference type="EMBL" id="ABC32226.1"/>
    </source>
</evidence>
<keyword evidence="2" id="KW-1185">Reference proteome</keyword>
<dbReference type="InterPro" id="IPR016024">
    <property type="entry name" value="ARM-type_fold"/>
</dbReference>
<dbReference type="RefSeq" id="WP_011399289.1">
    <property type="nucleotide sequence ID" value="NC_007645.1"/>
</dbReference>
<proteinExistence type="predicted"/>
<dbReference type="EMBL" id="CP000155">
    <property type="protein sequence ID" value="ABC32226.1"/>
    <property type="molecule type" value="Genomic_DNA"/>
</dbReference>
<gene>
    <name evidence="1" type="ordered locus">HCH_05566</name>
</gene>